<organism evidence="1 2">
    <name type="scientific">Trichinella papuae</name>
    <dbReference type="NCBI Taxonomy" id="268474"/>
    <lineage>
        <taxon>Eukaryota</taxon>
        <taxon>Metazoa</taxon>
        <taxon>Ecdysozoa</taxon>
        <taxon>Nematoda</taxon>
        <taxon>Enoplea</taxon>
        <taxon>Dorylaimia</taxon>
        <taxon>Trichinellida</taxon>
        <taxon>Trichinellidae</taxon>
        <taxon>Trichinella</taxon>
    </lineage>
</organism>
<accession>A0A0V1N3R7</accession>
<keyword evidence="2" id="KW-1185">Reference proteome</keyword>
<dbReference type="Proteomes" id="UP000054843">
    <property type="component" value="Unassembled WGS sequence"/>
</dbReference>
<reference evidence="1 2" key="1">
    <citation type="submission" date="2015-01" db="EMBL/GenBank/DDBJ databases">
        <title>Evolution of Trichinella species and genotypes.</title>
        <authorList>
            <person name="Korhonen P.K."/>
            <person name="Edoardo P."/>
            <person name="Giuseppe L.R."/>
            <person name="Gasser R.B."/>
        </authorList>
    </citation>
    <scope>NUCLEOTIDE SEQUENCE [LARGE SCALE GENOMIC DNA]</scope>
    <source>
        <strain evidence="1">ISS1980</strain>
    </source>
</reference>
<proteinExistence type="predicted"/>
<evidence type="ECO:0000313" key="2">
    <source>
        <dbReference type="Proteomes" id="UP000054843"/>
    </source>
</evidence>
<comment type="caution">
    <text evidence="1">The sequence shown here is derived from an EMBL/GenBank/DDBJ whole genome shotgun (WGS) entry which is preliminary data.</text>
</comment>
<gene>
    <name evidence="1" type="ORF">T10_10175</name>
</gene>
<evidence type="ECO:0000313" key="1">
    <source>
        <dbReference type="EMBL" id="KRZ78492.1"/>
    </source>
</evidence>
<dbReference type="AlphaFoldDB" id="A0A0V1N3R7"/>
<dbReference type="EMBL" id="JYDO01000012">
    <property type="protein sequence ID" value="KRZ78492.1"/>
    <property type="molecule type" value="Genomic_DNA"/>
</dbReference>
<protein>
    <submittedName>
        <fullName evidence="1">Uncharacterized protein</fullName>
    </submittedName>
</protein>
<sequence>MVIQFCFANKKENMNKMQIELNLKTRTKQTIEMSNVECSNANMYNFNEKRKSSENYPIGKRLNQYRFKSCEVEKLKG</sequence>
<name>A0A0V1N3R7_9BILA</name>